<feature type="domain" description="Type III secretion system flagellar brake protein YcgR PilZN" evidence="2">
    <location>
        <begin position="31"/>
        <end position="104"/>
    </location>
</feature>
<dbReference type="SUPFAM" id="SSF141371">
    <property type="entry name" value="PilZ domain-like"/>
    <property type="match status" value="1"/>
</dbReference>
<dbReference type="RefSeq" id="WP_106587804.1">
    <property type="nucleotide sequence ID" value="NZ_PYAV01000003.1"/>
</dbReference>
<sequence length="237" mass="27043">MIEIGDTLYLEMEVGEALKTWNVKTGEKLASSYVRFYARLVDHTDEHFVIEQPTREDTKETGYFFEGTGVRAWFIGKDQAVYTFDTEIQGKANTSVQALLLHDPGRKKYARIQRRNYVRVFTEVNAALHPLAQEAEPFATKTIDLSGGGAALYIPPKQPVATEGEMILWLVIHMENGQVEYIRAVARIVRVTPLGEGREDRKLSVKFIDISSKKQERVIEYCLEKQMASKRVKSGRR</sequence>
<comment type="caution">
    <text evidence="3">The sequence shown here is derived from an EMBL/GenBank/DDBJ whole genome shotgun (WGS) entry which is preliminary data.</text>
</comment>
<dbReference type="InterPro" id="IPR009875">
    <property type="entry name" value="PilZ_domain"/>
</dbReference>
<reference evidence="3 4" key="1">
    <citation type="submission" date="2018-03" db="EMBL/GenBank/DDBJ databases">
        <title>Genomic Encyclopedia of Type Strains, Phase III (KMG-III): the genomes of soil and plant-associated and newly described type strains.</title>
        <authorList>
            <person name="Whitman W."/>
        </authorList>
    </citation>
    <scope>NUCLEOTIDE SEQUENCE [LARGE SCALE GENOMIC DNA]</scope>
    <source>
        <strain evidence="3 4">CGMCC 1.07653</strain>
    </source>
</reference>
<evidence type="ECO:0000259" key="1">
    <source>
        <dbReference type="Pfam" id="PF07238"/>
    </source>
</evidence>
<dbReference type="Proteomes" id="UP000242310">
    <property type="component" value="Unassembled WGS sequence"/>
</dbReference>
<proteinExistence type="predicted"/>
<evidence type="ECO:0000259" key="2">
    <source>
        <dbReference type="Pfam" id="PF12945"/>
    </source>
</evidence>
<evidence type="ECO:0000313" key="3">
    <source>
        <dbReference type="EMBL" id="PSL50475.1"/>
    </source>
</evidence>
<dbReference type="GO" id="GO:0035438">
    <property type="term" value="F:cyclic-di-GMP binding"/>
    <property type="evidence" value="ECO:0007669"/>
    <property type="project" value="InterPro"/>
</dbReference>
<organism evidence="3 4">
    <name type="scientific">Salsuginibacillus halophilus</name>
    <dbReference type="NCBI Taxonomy" id="517424"/>
    <lineage>
        <taxon>Bacteria</taxon>
        <taxon>Bacillati</taxon>
        <taxon>Bacillota</taxon>
        <taxon>Bacilli</taxon>
        <taxon>Bacillales</taxon>
        <taxon>Bacillaceae</taxon>
        <taxon>Salsuginibacillus</taxon>
    </lineage>
</organism>
<dbReference type="InterPro" id="IPR009926">
    <property type="entry name" value="T3SS_YcgR_PilZN"/>
</dbReference>
<dbReference type="EMBL" id="PYAV01000003">
    <property type="protein sequence ID" value="PSL50475.1"/>
    <property type="molecule type" value="Genomic_DNA"/>
</dbReference>
<keyword evidence="3" id="KW-0282">Flagellum</keyword>
<dbReference type="AlphaFoldDB" id="A0A2P8HWD2"/>
<dbReference type="Gene3D" id="2.40.10.220">
    <property type="entry name" value="predicted glycosyltransferase like domains"/>
    <property type="match status" value="1"/>
</dbReference>
<keyword evidence="3" id="KW-0966">Cell projection</keyword>
<keyword evidence="4" id="KW-1185">Reference proteome</keyword>
<dbReference type="Pfam" id="PF12945">
    <property type="entry name" value="PilZNR"/>
    <property type="match status" value="1"/>
</dbReference>
<feature type="domain" description="PilZ" evidence="1">
    <location>
        <begin position="113"/>
        <end position="223"/>
    </location>
</feature>
<dbReference type="Pfam" id="PF07238">
    <property type="entry name" value="PilZ"/>
    <property type="match status" value="1"/>
</dbReference>
<accession>A0A2P8HWD2</accession>
<keyword evidence="3" id="KW-0969">Cilium</keyword>
<dbReference type="OrthoDB" id="1951449at2"/>
<protein>
    <submittedName>
        <fullName evidence="3">C-di-GMP-binding flagellar brake protein YcgR</fullName>
    </submittedName>
</protein>
<evidence type="ECO:0000313" key="4">
    <source>
        <dbReference type="Proteomes" id="UP000242310"/>
    </source>
</evidence>
<name>A0A2P8HWD2_9BACI</name>
<gene>
    <name evidence="3" type="ORF">B0H94_10387</name>
</gene>